<dbReference type="InterPro" id="IPR017473">
    <property type="entry name" value="Undecaprenyl-P_gluc_Ptfrase"/>
</dbReference>
<keyword evidence="4 7" id="KW-0812">Transmembrane</keyword>
<dbReference type="NCBIfam" id="TIGR03025">
    <property type="entry name" value="EPS_sugtrans"/>
    <property type="match status" value="1"/>
</dbReference>
<dbReference type="EC" id="2.7.8.31" evidence="9"/>
<dbReference type="GO" id="GO:0016020">
    <property type="term" value="C:membrane"/>
    <property type="evidence" value="ECO:0007669"/>
    <property type="project" value="UniProtKB-SubCell"/>
</dbReference>
<dbReference type="PANTHER" id="PTHR30576">
    <property type="entry name" value="COLANIC BIOSYNTHESIS UDP-GLUCOSE LIPID CARRIER TRANSFERASE"/>
    <property type="match status" value="1"/>
</dbReference>
<feature type="transmembrane region" description="Helical" evidence="7">
    <location>
        <begin position="277"/>
        <end position="298"/>
    </location>
</feature>
<gene>
    <name evidence="9" type="ORF">F7D73_05900</name>
</gene>
<reference evidence="9 10" key="1">
    <citation type="submission" date="2019-09" db="EMBL/GenBank/DDBJ databases">
        <title>Distinct polysaccharide growth profiles of human intestinal Prevotella copri isolates.</title>
        <authorList>
            <person name="Fehlner-Peach H."/>
            <person name="Magnabosco C."/>
            <person name="Raghavan V."/>
            <person name="Scher J.U."/>
            <person name="Tett A."/>
            <person name="Cox L.M."/>
            <person name="Gottsegen C."/>
            <person name="Watters A."/>
            <person name="Wiltshire- Gordon J.D."/>
            <person name="Segata N."/>
            <person name="Bonneau R."/>
            <person name="Littman D.R."/>
        </authorList>
    </citation>
    <scope>NUCLEOTIDE SEQUENCE [LARGE SCALE GENOMIC DNA]</scope>
    <source>
        <strain evidence="10">iA622</strain>
    </source>
</reference>
<proteinExistence type="inferred from homology"/>
<sequence length="462" mass="52978">MVICADFVILNCLLFVYTEYGTQIIPDYFDAATKITFFVANVALFLSEYNYSTIIHVRKIGFLQVLKRTLCLAASTVFLFFVFVRLLSHGGQMFSFAAIFGVSFYFFLILSRLCELNILKYYRARGRNCRTVVFVGNDPAISEMYQTMTEDPSAGYIVKGYYADAEIAKAPDGLKKIGSLKDLNGILSSTINDTINGAPSNIDEAFCCLSHNDSERIVKIMKFCDKNVIHFYYLPRVFGEYKLHLDAQDFMGRTVYSNHKEPLTLVSNRIAKRAFDVVVSGLICLCVLPFIPIIALIIKTQSPGPIFFKQARTGLNGDTFYCLKFRSMHVNKDADKAQATKDDPRKFAFGNFMRKTNIDEFPQFFNVLKGDMSIVGPRPHMLHHTEVYGSLIDKYMVRHFSKPGITGWAQVTGFRGETKELWQMEERIRRDIWYIENWSFWLDIKIIFLTAKSIIFPDKNAY</sequence>
<evidence type="ECO:0000256" key="3">
    <source>
        <dbReference type="ARBA" id="ARBA00022679"/>
    </source>
</evidence>
<comment type="similarity">
    <text evidence="2">Belongs to the bacterial sugar transferase family.</text>
</comment>
<dbReference type="InterPro" id="IPR017475">
    <property type="entry name" value="EPS_sugar_tfrase"/>
</dbReference>
<dbReference type="AlphaFoldDB" id="A0A6G1TZY8"/>
<dbReference type="Pfam" id="PF13727">
    <property type="entry name" value="CoA_binding_3"/>
    <property type="match status" value="1"/>
</dbReference>
<comment type="caution">
    <text evidence="9">The sequence shown here is derived from an EMBL/GenBank/DDBJ whole genome shotgun (WGS) entry which is preliminary data.</text>
</comment>
<keyword evidence="5 7" id="KW-1133">Transmembrane helix</keyword>
<dbReference type="Pfam" id="PF02397">
    <property type="entry name" value="Bac_transf"/>
    <property type="match status" value="1"/>
</dbReference>
<keyword evidence="3 9" id="KW-0808">Transferase</keyword>
<name>A0A6G1TZY8_9BACT</name>
<evidence type="ECO:0000256" key="1">
    <source>
        <dbReference type="ARBA" id="ARBA00004141"/>
    </source>
</evidence>
<accession>A0A6G1TZY8</accession>
<comment type="subcellular location">
    <subcellularLocation>
        <location evidence="1">Membrane</location>
        <topology evidence="1">Multi-pass membrane protein</topology>
    </subcellularLocation>
</comment>
<dbReference type="GO" id="GO:0089702">
    <property type="term" value="F:undecaprenyl-phosphate glucose phosphotransferase activity"/>
    <property type="evidence" value="ECO:0007669"/>
    <property type="project" value="UniProtKB-EC"/>
</dbReference>
<evidence type="ECO:0000256" key="2">
    <source>
        <dbReference type="ARBA" id="ARBA00006464"/>
    </source>
</evidence>
<feature type="transmembrane region" description="Helical" evidence="7">
    <location>
        <begin position="69"/>
        <end position="87"/>
    </location>
</feature>
<dbReference type="EMBL" id="VZCB01000051">
    <property type="protein sequence ID" value="MQN80489.1"/>
    <property type="molecule type" value="Genomic_DNA"/>
</dbReference>
<protein>
    <submittedName>
        <fullName evidence="9">Undecaprenyl-phosphate glucose phosphotransferase</fullName>
        <ecNumber evidence="9">2.7.8.31</ecNumber>
    </submittedName>
</protein>
<organism evidence="9 10">
    <name type="scientific">Segatella copri</name>
    <dbReference type="NCBI Taxonomy" id="165179"/>
    <lineage>
        <taxon>Bacteria</taxon>
        <taxon>Pseudomonadati</taxon>
        <taxon>Bacteroidota</taxon>
        <taxon>Bacteroidia</taxon>
        <taxon>Bacteroidales</taxon>
        <taxon>Prevotellaceae</taxon>
        <taxon>Segatella</taxon>
    </lineage>
</organism>
<keyword evidence="6 7" id="KW-0472">Membrane</keyword>
<dbReference type="PANTHER" id="PTHR30576:SF0">
    <property type="entry name" value="UNDECAPRENYL-PHOSPHATE N-ACETYLGALACTOSAMINYL 1-PHOSPHATE TRANSFERASE-RELATED"/>
    <property type="match status" value="1"/>
</dbReference>
<evidence type="ECO:0000313" key="9">
    <source>
        <dbReference type="EMBL" id="MQN80489.1"/>
    </source>
</evidence>
<dbReference type="OrthoDB" id="9808602at2"/>
<feature type="transmembrane region" description="Helical" evidence="7">
    <location>
        <begin position="35"/>
        <end position="57"/>
    </location>
</feature>
<dbReference type="NCBIfam" id="TIGR03023">
    <property type="entry name" value="WcaJ_sugtrans"/>
    <property type="match status" value="1"/>
</dbReference>
<feature type="transmembrane region" description="Helical" evidence="7">
    <location>
        <begin position="93"/>
        <end position="113"/>
    </location>
</feature>
<evidence type="ECO:0000259" key="8">
    <source>
        <dbReference type="Pfam" id="PF02397"/>
    </source>
</evidence>
<evidence type="ECO:0000313" key="10">
    <source>
        <dbReference type="Proteomes" id="UP000480425"/>
    </source>
</evidence>
<evidence type="ECO:0000256" key="5">
    <source>
        <dbReference type="ARBA" id="ARBA00022989"/>
    </source>
</evidence>
<evidence type="ECO:0000256" key="7">
    <source>
        <dbReference type="SAM" id="Phobius"/>
    </source>
</evidence>
<dbReference type="Proteomes" id="UP000480425">
    <property type="component" value="Unassembled WGS sequence"/>
</dbReference>
<feature type="domain" description="Bacterial sugar transferase" evidence="8">
    <location>
        <begin position="272"/>
        <end position="455"/>
    </location>
</feature>
<evidence type="ECO:0000256" key="4">
    <source>
        <dbReference type="ARBA" id="ARBA00022692"/>
    </source>
</evidence>
<evidence type="ECO:0000256" key="6">
    <source>
        <dbReference type="ARBA" id="ARBA00023136"/>
    </source>
</evidence>
<dbReference type="InterPro" id="IPR003362">
    <property type="entry name" value="Bact_transf"/>
</dbReference>